<evidence type="ECO:0000313" key="2">
    <source>
        <dbReference type="Proteomes" id="UP000799754"/>
    </source>
</evidence>
<dbReference type="Proteomes" id="UP000799754">
    <property type="component" value="Unassembled WGS sequence"/>
</dbReference>
<dbReference type="EMBL" id="MU006732">
    <property type="protein sequence ID" value="KAF2624127.1"/>
    <property type="molecule type" value="Genomic_DNA"/>
</dbReference>
<evidence type="ECO:0000313" key="1">
    <source>
        <dbReference type="EMBL" id="KAF2624127.1"/>
    </source>
</evidence>
<protein>
    <submittedName>
        <fullName evidence="1">Uncharacterized protein</fullName>
    </submittedName>
</protein>
<accession>A0ACB6RT91</accession>
<organism evidence="1 2">
    <name type="scientific">Macroventuria anomochaeta</name>
    <dbReference type="NCBI Taxonomy" id="301207"/>
    <lineage>
        <taxon>Eukaryota</taxon>
        <taxon>Fungi</taxon>
        <taxon>Dikarya</taxon>
        <taxon>Ascomycota</taxon>
        <taxon>Pezizomycotina</taxon>
        <taxon>Dothideomycetes</taxon>
        <taxon>Pleosporomycetidae</taxon>
        <taxon>Pleosporales</taxon>
        <taxon>Pleosporineae</taxon>
        <taxon>Didymellaceae</taxon>
        <taxon>Macroventuria</taxon>
    </lineage>
</organism>
<reference evidence="1" key="1">
    <citation type="journal article" date="2020" name="Stud. Mycol.">
        <title>101 Dothideomycetes genomes: a test case for predicting lifestyles and emergence of pathogens.</title>
        <authorList>
            <person name="Haridas S."/>
            <person name="Albert R."/>
            <person name="Binder M."/>
            <person name="Bloem J."/>
            <person name="Labutti K."/>
            <person name="Salamov A."/>
            <person name="Andreopoulos B."/>
            <person name="Baker S."/>
            <person name="Barry K."/>
            <person name="Bills G."/>
            <person name="Bluhm B."/>
            <person name="Cannon C."/>
            <person name="Castanera R."/>
            <person name="Culley D."/>
            <person name="Daum C."/>
            <person name="Ezra D."/>
            <person name="Gonzalez J."/>
            <person name="Henrissat B."/>
            <person name="Kuo A."/>
            <person name="Liang C."/>
            <person name="Lipzen A."/>
            <person name="Lutzoni F."/>
            <person name="Magnuson J."/>
            <person name="Mondo S."/>
            <person name="Nolan M."/>
            <person name="Ohm R."/>
            <person name="Pangilinan J."/>
            <person name="Park H.-J."/>
            <person name="Ramirez L."/>
            <person name="Alfaro M."/>
            <person name="Sun H."/>
            <person name="Tritt A."/>
            <person name="Yoshinaga Y."/>
            <person name="Zwiers L.-H."/>
            <person name="Turgeon B."/>
            <person name="Goodwin S."/>
            <person name="Spatafora J."/>
            <person name="Crous P."/>
            <person name="Grigoriev I."/>
        </authorList>
    </citation>
    <scope>NUCLEOTIDE SEQUENCE</scope>
    <source>
        <strain evidence="1">CBS 525.71</strain>
    </source>
</reference>
<comment type="caution">
    <text evidence="1">The sequence shown here is derived from an EMBL/GenBank/DDBJ whole genome shotgun (WGS) entry which is preliminary data.</text>
</comment>
<sequence>MGLAPAQGEGTPWRASAGRSCIKQRAAHLSIFVLVAEVLPDLPPINARVLRTTAHDSRSTNHHQCIAVRPSARPGAQALALQESSVAINYCRVHQLLQLASVTAWRLCSTSIAIRAPIADCLCVVVAPMPEGAQLHGAFTASLNAPRCTTNPSSPSRCPRIRV</sequence>
<name>A0ACB6RT91_9PLEO</name>
<keyword evidence="2" id="KW-1185">Reference proteome</keyword>
<proteinExistence type="predicted"/>
<gene>
    <name evidence="1" type="ORF">BU25DRAFT_413701</name>
</gene>